<evidence type="ECO:0000256" key="1">
    <source>
        <dbReference type="SAM" id="MobiDB-lite"/>
    </source>
</evidence>
<gene>
    <name evidence="2" type="ORF">SAMN06264867_10639</name>
</gene>
<evidence type="ECO:0000313" key="2">
    <source>
        <dbReference type="EMBL" id="SMO67170.1"/>
    </source>
</evidence>
<feature type="region of interest" description="Disordered" evidence="1">
    <location>
        <begin position="1"/>
        <end position="52"/>
    </location>
</feature>
<accession>A0A521D8F0</accession>
<dbReference type="NCBIfam" id="TIGR04354">
    <property type="entry name" value="amphi-Trp"/>
    <property type="match status" value="1"/>
</dbReference>
<sequence length="130" mass="14031">MTDPDDAVTGDEAPDADDSPAVDSPSASDRDEEDGPSSETASGPALIRSGRNFEREYRLDASEAGTFLIELGEKLQDGDELRLATDEWELPFAFGEPVELEVDFEGTGEPSLEIEVELPGRTDDTAPDVR</sequence>
<organism evidence="2 3">
    <name type="scientific">Halorubrum cibi</name>
    <dbReference type="NCBI Taxonomy" id="413815"/>
    <lineage>
        <taxon>Archaea</taxon>
        <taxon>Methanobacteriati</taxon>
        <taxon>Methanobacteriota</taxon>
        <taxon>Stenosarchaea group</taxon>
        <taxon>Halobacteria</taxon>
        <taxon>Halobacteriales</taxon>
        <taxon>Haloferacaceae</taxon>
        <taxon>Halorubrum</taxon>
    </lineage>
</organism>
<protein>
    <submittedName>
        <fullName evidence="2">Amphi-Trp domain-containing protein</fullName>
    </submittedName>
</protein>
<name>A0A521D8F0_9EURY</name>
<dbReference type="AlphaFoldDB" id="A0A521D8F0"/>
<proteinExistence type="predicted"/>
<reference evidence="2 3" key="1">
    <citation type="submission" date="2017-05" db="EMBL/GenBank/DDBJ databases">
        <authorList>
            <person name="Varghese N."/>
            <person name="Submissions S."/>
        </authorList>
    </citation>
    <scope>NUCLEOTIDE SEQUENCE [LARGE SCALE GENOMIC DNA]</scope>
    <source>
        <strain evidence="2 3">DSM 19504</strain>
    </source>
</reference>
<evidence type="ECO:0000313" key="3">
    <source>
        <dbReference type="Proteomes" id="UP000319712"/>
    </source>
</evidence>
<keyword evidence="3" id="KW-1185">Reference proteome</keyword>
<dbReference type="EMBL" id="FXTD01000006">
    <property type="protein sequence ID" value="SMO67170.1"/>
    <property type="molecule type" value="Genomic_DNA"/>
</dbReference>
<feature type="compositionally biased region" description="Acidic residues" evidence="1">
    <location>
        <begin position="1"/>
        <end position="20"/>
    </location>
</feature>
<dbReference type="Proteomes" id="UP000319712">
    <property type="component" value="Unassembled WGS sequence"/>
</dbReference>
<dbReference type="InterPro" id="IPR027598">
    <property type="entry name" value="Amphi-Trp_dom"/>
</dbReference>
<dbReference type="OrthoDB" id="194858at2157"/>